<reference evidence="1 2" key="1">
    <citation type="journal article" date="2016" name="Nat. Commun.">
        <title>Thousands of microbial genomes shed light on interconnected biogeochemical processes in an aquifer system.</title>
        <authorList>
            <person name="Anantharaman K."/>
            <person name="Brown C.T."/>
            <person name="Hug L.A."/>
            <person name="Sharon I."/>
            <person name="Castelle C.J."/>
            <person name="Probst A.J."/>
            <person name="Thomas B.C."/>
            <person name="Singh A."/>
            <person name="Wilkins M.J."/>
            <person name="Karaoz U."/>
            <person name="Brodie E.L."/>
            <person name="Williams K.H."/>
            <person name="Hubbard S.S."/>
            <person name="Banfield J.F."/>
        </authorList>
    </citation>
    <scope>NUCLEOTIDE SEQUENCE [LARGE SCALE GENOMIC DNA]</scope>
</reference>
<dbReference type="Pfam" id="PF18780">
    <property type="entry name" value="HNH_repeat"/>
    <property type="match status" value="1"/>
</dbReference>
<protein>
    <submittedName>
        <fullName evidence="1">Uncharacterized protein</fullName>
    </submittedName>
</protein>
<dbReference type="Gene3D" id="3.40.960.10">
    <property type="entry name" value="VSR Endonuclease"/>
    <property type="match status" value="1"/>
</dbReference>
<accession>A0A1G2KSS7</accession>
<dbReference type="InterPro" id="IPR041025">
    <property type="entry name" value="HNH_repeat"/>
</dbReference>
<sequence length="256" mass="29822">MNTNAAQVKHKNGVRYGKEMVQNARKLRADGLTHREITENLGVGLGSAWLWTTGISLNAKQKIAIQERRDRHVFTKERRMALSRSARITLVPYQYQKKYTKEDLLAEIKKFYISHGRIPLKRELGNRRIYRQHFGTWNNAIQVAGFEPNPVLFSKRFVAKDGHHCDSFSEKIIDEWLCGRKIIHGRNFKYGKTKMTADFFIAPNIVIEFFGLAGVQRKYDQIIKRKQELCKKLNLKLIEIYPKDLISSSRLSKKLS</sequence>
<proteinExistence type="predicted"/>
<name>A0A1G2KSS7_9BACT</name>
<evidence type="ECO:0000313" key="1">
    <source>
        <dbReference type="EMBL" id="OHA01429.1"/>
    </source>
</evidence>
<gene>
    <name evidence="1" type="ORF">A3C12_03015</name>
</gene>
<evidence type="ECO:0000313" key="2">
    <source>
        <dbReference type="Proteomes" id="UP000178710"/>
    </source>
</evidence>
<comment type="caution">
    <text evidence="1">The sequence shown here is derived from an EMBL/GenBank/DDBJ whole genome shotgun (WGS) entry which is preliminary data.</text>
</comment>
<organism evidence="1 2">
    <name type="scientific">Candidatus Sungbacteria bacterium RIFCSPHIGHO2_02_FULL_49_20</name>
    <dbReference type="NCBI Taxonomy" id="1802272"/>
    <lineage>
        <taxon>Bacteria</taxon>
        <taxon>Candidatus Sungiibacteriota</taxon>
    </lineage>
</organism>
<dbReference type="AlphaFoldDB" id="A0A1G2KSS7"/>
<dbReference type="Proteomes" id="UP000178710">
    <property type="component" value="Unassembled WGS sequence"/>
</dbReference>
<dbReference type="EMBL" id="MHQK01000027">
    <property type="protein sequence ID" value="OHA01429.1"/>
    <property type="molecule type" value="Genomic_DNA"/>
</dbReference>